<sequence length="249" mass="27668">MGGSARRFTYASGSSRRSWSVDEGQDPLRDEDSFILPDGWEDRLHPRRGGRFSPPLDSDPERAWRLVDEFRDKTVGVIERRGGNGDPRRAHLPRDPPGHPLRRGRRRDHRGVGARRAFRRGRRVRGHLGRRPRAGLRRAGDHGAPALHVYKAALQRHTGGLRLNLDTVSVEPTAGRLRAHLAEATDDEHAPPSRSSPSTGRPTTASSSPRSSHPTASTGCVRRRLCRSRRHAALAGSCGWCRAGWGRRA</sequence>
<keyword evidence="3" id="KW-1185">Reference proteome</keyword>
<dbReference type="EMBL" id="SOCP01000013">
    <property type="protein sequence ID" value="TDV44838.1"/>
    <property type="molecule type" value="Genomic_DNA"/>
</dbReference>
<evidence type="ECO:0000313" key="2">
    <source>
        <dbReference type="EMBL" id="TDV44838.1"/>
    </source>
</evidence>
<feature type="compositionally biased region" description="Basic and acidic residues" evidence="1">
    <location>
        <begin position="78"/>
        <end position="97"/>
    </location>
</feature>
<feature type="region of interest" description="Disordered" evidence="1">
    <location>
        <begin position="182"/>
        <end position="220"/>
    </location>
</feature>
<feature type="compositionally biased region" description="Basic residues" evidence="1">
    <location>
        <begin position="100"/>
        <end position="113"/>
    </location>
</feature>
<organism evidence="2 3">
    <name type="scientific">Actinophytocola oryzae</name>
    <dbReference type="NCBI Taxonomy" id="502181"/>
    <lineage>
        <taxon>Bacteria</taxon>
        <taxon>Bacillati</taxon>
        <taxon>Actinomycetota</taxon>
        <taxon>Actinomycetes</taxon>
        <taxon>Pseudonocardiales</taxon>
        <taxon>Pseudonocardiaceae</taxon>
    </lineage>
</organism>
<feature type="compositionally biased region" description="Basic and acidic residues" evidence="1">
    <location>
        <begin position="182"/>
        <end position="191"/>
    </location>
</feature>
<feature type="compositionally biased region" description="Low complexity" evidence="1">
    <location>
        <begin position="192"/>
        <end position="218"/>
    </location>
</feature>
<protein>
    <submittedName>
        <fullName evidence="2">Uncharacterized protein</fullName>
    </submittedName>
</protein>
<reference evidence="2 3" key="1">
    <citation type="submission" date="2019-03" db="EMBL/GenBank/DDBJ databases">
        <title>Genomic Encyclopedia of Archaeal and Bacterial Type Strains, Phase II (KMG-II): from individual species to whole genera.</title>
        <authorList>
            <person name="Goeker M."/>
        </authorList>
    </citation>
    <scope>NUCLEOTIDE SEQUENCE [LARGE SCALE GENOMIC DNA]</scope>
    <source>
        <strain evidence="2 3">DSM 45499</strain>
    </source>
</reference>
<accession>A0A4R7V5T2</accession>
<dbReference type="Proteomes" id="UP000294927">
    <property type="component" value="Unassembled WGS sequence"/>
</dbReference>
<dbReference type="AlphaFoldDB" id="A0A4R7V5T2"/>
<evidence type="ECO:0000313" key="3">
    <source>
        <dbReference type="Proteomes" id="UP000294927"/>
    </source>
</evidence>
<feature type="region of interest" description="Disordered" evidence="1">
    <location>
        <begin position="1"/>
        <end position="60"/>
    </location>
</feature>
<proteinExistence type="predicted"/>
<evidence type="ECO:0000256" key="1">
    <source>
        <dbReference type="SAM" id="MobiDB-lite"/>
    </source>
</evidence>
<comment type="caution">
    <text evidence="2">The sequence shown here is derived from an EMBL/GenBank/DDBJ whole genome shotgun (WGS) entry which is preliminary data.</text>
</comment>
<name>A0A4R7V5T2_9PSEU</name>
<gene>
    <name evidence="2" type="ORF">CLV71_11397</name>
</gene>
<feature type="region of interest" description="Disordered" evidence="1">
    <location>
        <begin position="78"/>
        <end position="113"/>
    </location>
</feature>